<dbReference type="InterPro" id="IPR019382">
    <property type="entry name" value="eIF3l"/>
</dbReference>
<evidence type="ECO:0000256" key="3">
    <source>
        <dbReference type="ARBA" id="ARBA00022917"/>
    </source>
</evidence>
<dbReference type="GO" id="GO:0016282">
    <property type="term" value="C:eukaryotic 43S preinitiation complex"/>
    <property type="evidence" value="ECO:0007669"/>
    <property type="project" value="UniProtKB-UniRule"/>
</dbReference>
<gene>
    <name evidence="6" type="primary">100640282</name>
</gene>
<evidence type="ECO:0000313" key="6">
    <source>
        <dbReference type="EnsemblMetazoa" id="Aqu2.1.35783_001"/>
    </source>
</evidence>
<feature type="region of interest" description="Disordered" evidence="5">
    <location>
        <begin position="33"/>
        <end position="52"/>
    </location>
</feature>
<keyword evidence="1 4" id="KW-0963">Cytoplasm</keyword>
<organism evidence="6">
    <name type="scientific">Amphimedon queenslandica</name>
    <name type="common">Sponge</name>
    <dbReference type="NCBI Taxonomy" id="400682"/>
    <lineage>
        <taxon>Eukaryota</taxon>
        <taxon>Metazoa</taxon>
        <taxon>Porifera</taxon>
        <taxon>Demospongiae</taxon>
        <taxon>Heteroscleromorpha</taxon>
        <taxon>Haplosclerida</taxon>
        <taxon>Niphatidae</taxon>
        <taxon>Amphimedon</taxon>
    </lineage>
</organism>
<keyword evidence="3 4" id="KW-0648">Protein biosynthesis</keyword>
<dbReference type="EnsemblMetazoa" id="XM_003385463.3">
    <property type="protein sequence ID" value="XP_003385511.2"/>
    <property type="gene ID" value="LOC100640282"/>
</dbReference>
<evidence type="ECO:0000313" key="7">
    <source>
        <dbReference type="Proteomes" id="UP000007879"/>
    </source>
</evidence>
<dbReference type="PANTHER" id="PTHR13242:SF0">
    <property type="entry name" value="EUKARYOTIC TRANSLATION INITIATION FACTOR 3 SUBUNIT L"/>
    <property type="match status" value="1"/>
</dbReference>
<comment type="function">
    <text evidence="4">Component of the eukaryotic translation initiation factor 3 (eIF-3) complex, which is involved in protein synthesis of a specialized repertoire of mRNAs and, together with other initiation factors, stimulates binding of mRNA and methionyl-tRNAi to the 40S ribosome. The eIF-3 complex specifically targets and initiates translation of a subset of mRNAs involved in cell proliferation.</text>
</comment>
<dbReference type="FunCoup" id="A0A1X7V721">
    <property type="interactions" value="790"/>
</dbReference>
<feature type="compositionally biased region" description="Polar residues" evidence="5">
    <location>
        <begin position="33"/>
        <end position="45"/>
    </location>
</feature>
<evidence type="ECO:0000256" key="4">
    <source>
        <dbReference type="HAMAP-Rule" id="MF_03011"/>
    </source>
</evidence>
<dbReference type="EnsemblMetazoa" id="Aqu2.1.35783_001">
    <property type="protein sequence ID" value="Aqu2.1.35783_001"/>
    <property type="gene ID" value="Aqu2.1.35783"/>
</dbReference>
<reference evidence="7" key="1">
    <citation type="journal article" date="2010" name="Nature">
        <title>The Amphimedon queenslandica genome and the evolution of animal complexity.</title>
        <authorList>
            <person name="Srivastava M."/>
            <person name="Simakov O."/>
            <person name="Chapman J."/>
            <person name="Fahey B."/>
            <person name="Gauthier M.E."/>
            <person name="Mitros T."/>
            <person name="Richards G.S."/>
            <person name="Conaco C."/>
            <person name="Dacre M."/>
            <person name="Hellsten U."/>
            <person name="Larroux C."/>
            <person name="Putnam N.H."/>
            <person name="Stanke M."/>
            <person name="Adamska M."/>
            <person name="Darling A."/>
            <person name="Degnan S.M."/>
            <person name="Oakley T.H."/>
            <person name="Plachetzki D.C."/>
            <person name="Zhai Y."/>
            <person name="Adamski M."/>
            <person name="Calcino A."/>
            <person name="Cummins S.F."/>
            <person name="Goodstein D.M."/>
            <person name="Harris C."/>
            <person name="Jackson D.J."/>
            <person name="Leys S.P."/>
            <person name="Shu S."/>
            <person name="Woodcroft B.J."/>
            <person name="Vervoort M."/>
            <person name="Kosik K.S."/>
            <person name="Manning G."/>
            <person name="Degnan B.M."/>
            <person name="Rokhsar D.S."/>
        </authorList>
    </citation>
    <scope>NUCLEOTIDE SEQUENCE [LARGE SCALE GENOMIC DNA]</scope>
</reference>
<evidence type="ECO:0000256" key="5">
    <source>
        <dbReference type="SAM" id="MobiDB-lite"/>
    </source>
</evidence>
<comment type="subcellular location">
    <subcellularLocation>
        <location evidence="4">Cytoplasm</location>
    </subcellularLocation>
</comment>
<dbReference type="InParanoid" id="A0A1X7V721"/>
<dbReference type="KEGG" id="aqu:100640282"/>
<dbReference type="GO" id="GO:0001732">
    <property type="term" value="P:formation of cytoplasmic translation initiation complex"/>
    <property type="evidence" value="ECO:0007669"/>
    <property type="project" value="UniProtKB-UniRule"/>
</dbReference>
<dbReference type="Proteomes" id="UP000007879">
    <property type="component" value="Unassembled WGS sequence"/>
</dbReference>
<accession>A0A1X7V721</accession>
<dbReference type="Pfam" id="PF10255">
    <property type="entry name" value="Paf67"/>
    <property type="match status" value="1"/>
</dbReference>
<name>A0A1X7V721_AMPQE</name>
<proteinExistence type="inferred from homology"/>
<dbReference type="OrthoDB" id="15082at2759"/>
<dbReference type="PANTHER" id="PTHR13242">
    <property type="entry name" value="EUKARYOTIC TRANSLATION INITIATION FACTOR 3"/>
    <property type="match status" value="1"/>
</dbReference>
<evidence type="ECO:0000256" key="2">
    <source>
        <dbReference type="ARBA" id="ARBA00022540"/>
    </source>
</evidence>
<protein>
    <recommendedName>
        <fullName evidence="4">Eukaryotic translation initiation factor 3 subunit L</fullName>
        <shortName evidence="4">eIF3l</shortName>
    </recommendedName>
</protein>
<dbReference type="GO" id="GO:0003743">
    <property type="term" value="F:translation initiation factor activity"/>
    <property type="evidence" value="ECO:0007669"/>
    <property type="project" value="UniProtKB-UniRule"/>
</dbReference>
<reference evidence="6" key="2">
    <citation type="submission" date="2017-05" db="UniProtKB">
        <authorList>
            <consortium name="EnsemblMetazoa"/>
        </authorList>
    </citation>
    <scope>IDENTIFICATION</scope>
</reference>
<dbReference type="HAMAP" id="MF_03011">
    <property type="entry name" value="eIF3l"/>
    <property type="match status" value="1"/>
</dbReference>
<comment type="subunit">
    <text evidence="4">Component of the eukaryotic translation initiation factor 3 (eIF-3) complex.</text>
</comment>
<keyword evidence="2 4" id="KW-0396">Initiation factor</keyword>
<dbReference type="GO" id="GO:0005852">
    <property type="term" value="C:eukaryotic translation initiation factor 3 complex"/>
    <property type="evidence" value="ECO:0007669"/>
    <property type="project" value="UniProtKB-UniRule"/>
</dbReference>
<comment type="similarity">
    <text evidence="4">Belongs to the eIF-3 subunit L family.</text>
</comment>
<dbReference type="AlphaFoldDB" id="A0A1X7V721"/>
<dbReference type="GO" id="GO:0033290">
    <property type="term" value="C:eukaryotic 48S preinitiation complex"/>
    <property type="evidence" value="ECO:0007669"/>
    <property type="project" value="UniProtKB-UniRule"/>
</dbReference>
<dbReference type="eggNOG" id="KOG3677">
    <property type="taxonomic scope" value="Eukaryota"/>
</dbReference>
<feature type="region of interest" description="Disordered" evidence="5">
    <location>
        <begin position="1"/>
        <end position="23"/>
    </location>
</feature>
<keyword evidence="7" id="KW-1185">Reference proteome</keyword>
<sequence length="544" mass="63373">MPRGSRTMEGYGHSVSSSPYVVDPRNITQGTSYEATASQGSNASVPPTEEDHPDLYIPEEVKQFLPYFYKQIKNKVVPEILNIYENEFNRLSDRYFKEFPWPEAKRIAPFVNNDEIFLILFEELRYRHIYAKHKPTIEHRFESFQRYCDFFDAILNTDKPVDIELPNQWLWDIVDEFIYQFQSFVQFRGKLTSRSADEIKMLKDDSKVWNIHGVLNVLYSLVEKSNINKQLEAFMAGNDPDSVAGNFGTHLLYKNLGYFSLIGLLRLHCQLGDYHAALSSVENLQLSKKVLATTRVPASQIALYYYLGFSYFMTRKYRDTVRVFSNIIVFIQRVKQHFQPKSYQLDLVVKQNDQMLYILAMVLTLYPQHVDEAVNTQLKDRRFQEDMSKLQDGDAATFKKLFTQCCPKFISPVAPDYDALPDNYNYKAPTEHQCSLFMRDLEPQLILPVIRSYLKFYTTMPVAKLASFLEKDEAALCELLLRFKHRQRTSTLVGQMASDAQAASDIDFYIDGDMIHIADTKVARRYGDYFLRQINKLQDLVSKN</sequence>
<evidence type="ECO:0000256" key="1">
    <source>
        <dbReference type="ARBA" id="ARBA00022490"/>
    </source>
</evidence>
<dbReference type="STRING" id="400682.A0A1X7V721"/>